<proteinExistence type="predicted"/>
<accession>A0A0E9UAH7</accession>
<sequence length="36" mass="4193">MSVMDLIPHPYDCRIDDLSVLVFFLSPGLLHLFQLF</sequence>
<name>A0A0E9UAH7_ANGAN</name>
<protein>
    <submittedName>
        <fullName evidence="1">Uncharacterized protein</fullName>
    </submittedName>
</protein>
<reference evidence="1" key="2">
    <citation type="journal article" date="2015" name="Fish Shellfish Immunol.">
        <title>Early steps in the European eel (Anguilla anguilla)-Vibrio vulnificus interaction in the gills: Role of the RtxA13 toxin.</title>
        <authorList>
            <person name="Callol A."/>
            <person name="Pajuelo D."/>
            <person name="Ebbesson L."/>
            <person name="Teles M."/>
            <person name="MacKenzie S."/>
            <person name="Amaro C."/>
        </authorList>
    </citation>
    <scope>NUCLEOTIDE SEQUENCE</scope>
</reference>
<organism evidence="1">
    <name type="scientific">Anguilla anguilla</name>
    <name type="common">European freshwater eel</name>
    <name type="synonym">Muraena anguilla</name>
    <dbReference type="NCBI Taxonomy" id="7936"/>
    <lineage>
        <taxon>Eukaryota</taxon>
        <taxon>Metazoa</taxon>
        <taxon>Chordata</taxon>
        <taxon>Craniata</taxon>
        <taxon>Vertebrata</taxon>
        <taxon>Euteleostomi</taxon>
        <taxon>Actinopterygii</taxon>
        <taxon>Neopterygii</taxon>
        <taxon>Teleostei</taxon>
        <taxon>Anguilliformes</taxon>
        <taxon>Anguillidae</taxon>
        <taxon>Anguilla</taxon>
    </lineage>
</organism>
<reference evidence="1" key="1">
    <citation type="submission" date="2014-11" db="EMBL/GenBank/DDBJ databases">
        <authorList>
            <person name="Amaro Gonzalez C."/>
        </authorList>
    </citation>
    <scope>NUCLEOTIDE SEQUENCE</scope>
</reference>
<evidence type="ECO:0000313" key="1">
    <source>
        <dbReference type="EMBL" id="JAH62195.1"/>
    </source>
</evidence>
<dbReference type="EMBL" id="GBXM01046382">
    <property type="protein sequence ID" value="JAH62195.1"/>
    <property type="molecule type" value="Transcribed_RNA"/>
</dbReference>
<dbReference type="AlphaFoldDB" id="A0A0E9UAH7"/>